<dbReference type="GO" id="GO:0009055">
    <property type="term" value="F:electron transfer activity"/>
    <property type="evidence" value="ECO:0007669"/>
    <property type="project" value="InterPro"/>
</dbReference>
<evidence type="ECO:0000256" key="5">
    <source>
        <dbReference type="ARBA" id="ARBA00022729"/>
    </source>
</evidence>
<keyword evidence="5 10" id="KW-0732">Signal</keyword>
<dbReference type="Gene3D" id="2.140.10.10">
    <property type="entry name" value="Quinoprotein alcohol dehydrogenase-like superfamily"/>
    <property type="match status" value="2"/>
</dbReference>
<dbReference type="SUPFAM" id="SSF50998">
    <property type="entry name" value="Quinoprotein alcohol dehydrogenase-like"/>
    <property type="match status" value="1"/>
</dbReference>
<evidence type="ECO:0000313" key="12">
    <source>
        <dbReference type="EMBL" id="PSJ38838.1"/>
    </source>
</evidence>
<dbReference type="PROSITE" id="PS51007">
    <property type="entry name" value="CYTC"/>
    <property type="match status" value="1"/>
</dbReference>
<dbReference type="Pfam" id="PF01011">
    <property type="entry name" value="PQQ"/>
    <property type="match status" value="2"/>
</dbReference>
<feature type="chain" id="PRO_5015190998" description="Cytochrome c domain-containing protein" evidence="10">
    <location>
        <begin position="22"/>
        <end position="707"/>
    </location>
</feature>
<dbReference type="RefSeq" id="WP_106514030.1">
    <property type="nucleotide sequence ID" value="NZ_PXYI01000005.1"/>
</dbReference>
<keyword evidence="6" id="KW-0560">Oxidoreductase</keyword>
<feature type="signal peptide" evidence="10">
    <location>
        <begin position="1"/>
        <end position="21"/>
    </location>
</feature>
<dbReference type="PANTHER" id="PTHR32303:SF4">
    <property type="entry name" value="QUINOPROTEIN GLUCOSE DEHYDROGENASE"/>
    <property type="match status" value="1"/>
</dbReference>
<evidence type="ECO:0000256" key="8">
    <source>
        <dbReference type="PROSITE-ProRule" id="PRU00433"/>
    </source>
</evidence>
<evidence type="ECO:0000256" key="9">
    <source>
        <dbReference type="SAM" id="MobiDB-lite"/>
    </source>
</evidence>
<dbReference type="GO" id="GO:0048038">
    <property type="term" value="F:quinone binding"/>
    <property type="evidence" value="ECO:0007669"/>
    <property type="project" value="InterPro"/>
</dbReference>
<dbReference type="EMBL" id="PXYI01000005">
    <property type="protein sequence ID" value="PSJ38838.1"/>
    <property type="molecule type" value="Genomic_DNA"/>
</dbReference>
<comment type="similarity">
    <text evidence="2">Belongs to the bacterial PQQ dehydrogenase family.</text>
</comment>
<feature type="domain" description="Cytochrome c" evidence="11">
    <location>
        <begin position="463"/>
        <end position="539"/>
    </location>
</feature>
<sequence length="707" mass="75136">MVGWKAAAASLVMVVAGAVGASEAQRAEDRDWPVYGGSPAGDRYSTLDQINTGNVAGLREVWRYDTGGARLQSSPLVIDGILYGVTPDQSVFALDAATGRRLWQHGPTEPGEQPVRGLTFWSDGQESRLFSSNGAALIALDPRTGKPIPSFGKDGRVDLRAGLGRDPEHVAAFLTTPGIVYRDLIITGFRTSESAPAAPGAVRAYDVRTGALRWTFNLIPRPGEAGHETWPRDAWKTAGGANAWAGMALDVQRGIVFVPTGSAVDDFYGGDRPGDNLYANSLVALDAATGRRLWHFQAVHHDILDRDFPSPPVLLTVQHHGRPVDAVAQPSKQGFVFLFDRVTGQPLFPIEERPVPASDVPGERAAPTQPVPLRPAPFARQAMTADTLTRRTPQAHEAAAREFAGMRSGGPFMPLALGTQTIVFPGFDGGAEWGGSAVDRRRGILYVNSNDIAWTGGLAVPKATDDRGAGLYQAQCAACHGVAREGAPPDFPPLSDIGARMDAAKVATIIKIGRGRMPGFPQISAADRRTIADYLIAGEGKEVRGPARAEGDAARYVFTGYRKFLDPDGYPAVAPPWGTLNAIDLNSGEYLWKIPLGEYPELAARGVADTGSENYGGPIVTAGGLLFIGATIYDRKFRAFDARNGRLLWQTILPYGGVATPITFAVRGRQYVVIATSGGRDPKGPQGSAYVAFALPERAGGGGQAGP</sequence>
<evidence type="ECO:0000256" key="7">
    <source>
        <dbReference type="ARBA" id="ARBA00023004"/>
    </source>
</evidence>
<keyword evidence="13" id="KW-1185">Reference proteome</keyword>
<dbReference type="InterPro" id="IPR036909">
    <property type="entry name" value="Cyt_c-like_dom_sf"/>
</dbReference>
<comment type="caution">
    <text evidence="12">The sequence shown here is derived from an EMBL/GenBank/DDBJ whole genome shotgun (WGS) entry which is preliminary data.</text>
</comment>
<evidence type="ECO:0000256" key="2">
    <source>
        <dbReference type="ARBA" id="ARBA00008156"/>
    </source>
</evidence>
<dbReference type="InterPro" id="IPR011047">
    <property type="entry name" value="Quinoprotein_ADH-like_sf"/>
</dbReference>
<dbReference type="GO" id="GO:0046872">
    <property type="term" value="F:metal ion binding"/>
    <property type="evidence" value="ECO:0007669"/>
    <property type="project" value="UniProtKB-KW"/>
</dbReference>
<dbReference type="AlphaFoldDB" id="A0A2P7QLI5"/>
<evidence type="ECO:0000256" key="1">
    <source>
        <dbReference type="ARBA" id="ARBA00001931"/>
    </source>
</evidence>
<dbReference type="InterPro" id="IPR018391">
    <property type="entry name" value="PQQ_b-propeller_rpt"/>
</dbReference>
<comment type="cofactor">
    <cofactor evidence="1">
        <name>pyrroloquinoline quinone</name>
        <dbReference type="ChEBI" id="CHEBI:58442"/>
    </cofactor>
</comment>
<dbReference type="GO" id="GO:0016020">
    <property type="term" value="C:membrane"/>
    <property type="evidence" value="ECO:0007669"/>
    <property type="project" value="InterPro"/>
</dbReference>
<dbReference type="OrthoDB" id="9794322at2"/>
<protein>
    <recommendedName>
        <fullName evidence="11">Cytochrome c domain-containing protein</fullName>
    </recommendedName>
</protein>
<dbReference type="SUPFAM" id="SSF46626">
    <property type="entry name" value="Cytochrome c"/>
    <property type="match status" value="1"/>
</dbReference>
<keyword evidence="3 8" id="KW-0349">Heme</keyword>
<dbReference type="Pfam" id="PF00034">
    <property type="entry name" value="Cytochrom_C"/>
    <property type="match status" value="1"/>
</dbReference>
<evidence type="ECO:0000259" key="11">
    <source>
        <dbReference type="PROSITE" id="PS51007"/>
    </source>
</evidence>
<name>A0A2P7QLI5_9SPHN</name>
<dbReference type="InterPro" id="IPR017511">
    <property type="entry name" value="PQQ_mDH"/>
</dbReference>
<reference evidence="12 13" key="1">
    <citation type="submission" date="2018-03" db="EMBL/GenBank/DDBJ databases">
        <title>The draft genome of Sphingosinicella sp. GL-C-18.</title>
        <authorList>
            <person name="Liu L."/>
            <person name="Li L."/>
            <person name="Liang L."/>
            <person name="Zhang X."/>
            <person name="Wang T."/>
        </authorList>
    </citation>
    <scope>NUCLEOTIDE SEQUENCE [LARGE SCALE GENOMIC DNA]</scope>
    <source>
        <strain evidence="12 13">GL-C-18</strain>
    </source>
</reference>
<evidence type="ECO:0000256" key="3">
    <source>
        <dbReference type="ARBA" id="ARBA00022617"/>
    </source>
</evidence>
<feature type="region of interest" description="Disordered" evidence="9">
    <location>
        <begin position="354"/>
        <end position="374"/>
    </location>
</feature>
<gene>
    <name evidence="12" type="ORF">C7I55_16050</name>
</gene>
<dbReference type="InterPro" id="IPR009056">
    <property type="entry name" value="Cyt_c-like_dom"/>
</dbReference>
<organism evidence="12 13">
    <name type="scientific">Allosphingosinicella deserti</name>
    <dbReference type="NCBI Taxonomy" id="2116704"/>
    <lineage>
        <taxon>Bacteria</taxon>
        <taxon>Pseudomonadati</taxon>
        <taxon>Pseudomonadota</taxon>
        <taxon>Alphaproteobacteria</taxon>
        <taxon>Sphingomonadales</taxon>
        <taxon>Sphingomonadaceae</taxon>
        <taxon>Allosphingosinicella</taxon>
    </lineage>
</organism>
<dbReference type="CDD" id="cd10280">
    <property type="entry name" value="PQQ_mGDH"/>
    <property type="match status" value="1"/>
</dbReference>
<proteinExistence type="inferred from homology"/>
<evidence type="ECO:0000313" key="13">
    <source>
        <dbReference type="Proteomes" id="UP000241167"/>
    </source>
</evidence>
<keyword evidence="4 8" id="KW-0479">Metal-binding</keyword>
<evidence type="ECO:0000256" key="6">
    <source>
        <dbReference type="ARBA" id="ARBA00023002"/>
    </source>
</evidence>
<dbReference type="Proteomes" id="UP000241167">
    <property type="component" value="Unassembled WGS sequence"/>
</dbReference>
<evidence type="ECO:0000256" key="10">
    <source>
        <dbReference type="SAM" id="SignalP"/>
    </source>
</evidence>
<accession>A0A2P7QLI5</accession>
<dbReference type="PANTHER" id="PTHR32303">
    <property type="entry name" value="QUINOPROTEIN ALCOHOL DEHYDROGENASE (CYTOCHROME C)"/>
    <property type="match status" value="1"/>
</dbReference>
<keyword evidence="7 8" id="KW-0408">Iron</keyword>
<dbReference type="GO" id="GO:0020037">
    <property type="term" value="F:heme binding"/>
    <property type="evidence" value="ECO:0007669"/>
    <property type="project" value="InterPro"/>
</dbReference>
<evidence type="ECO:0000256" key="4">
    <source>
        <dbReference type="ARBA" id="ARBA00022723"/>
    </source>
</evidence>
<dbReference type="GO" id="GO:0016614">
    <property type="term" value="F:oxidoreductase activity, acting on CH-OH group of donors"/>
    <property type="evidence" value="ECO:0007669"/>
    <property type="project" value="InterPro"/>
</dbReference>
<dbReference type="SMART" id="SM00564">
    <property type="entry name" value="PQQ"/>
    <property type="match status" value="5"/>
</dbReference>
<dbReference type="InterPro" id="IPR002372">
    <property type="entry name" value="PQQ_rpt_dom"/>
</dbReference>